<gene>
    <name evidence="3" type="ORF">PPRIM_AZ9-3.1.T0050121</name>
</gene>
<accession>A0A8S1JZ49</accession>
<feature type="transmembrane region" description="Helical" evidence="2">
    <location>
        <begin position="104"/>
        <end position="123"/>
    </location>
</feature>
<feature type="transmembrane region" description="Helical" evidence="2">
    <location>
        <begin position="73"/>
        <end position="92"/>
    </location>
</feature>
<organism evidence="3 4">
    <name type="scientific">Paramecium primaurelia</name>
    <dbReference type="NCBI Taxonomy" id="5886"/>
    <lineage>
        <taxon>Eukaryota</taxon>
        <taxon>Sar</taxon>
        <taxon>Alveolata</taxon>
        <taxon>Ciliophora</taxon>
        <taxon>Intramacronucleata</taxon>
        <taxon>Oligohymenophorea</taxon>
        <taxon>Peniculida</taxon>
        <taxon>Parameciidae</taxon>
        <taxon>Paramecium</taxon>
    </lineage>
</organism>
<evidence type="ECO:0000313" key="3">
    <source>
        <dbReference type="EMBL" id="CAD8043468.1"/>
    </source>
</evidence>
<sequence>MNSREEDHLNQVDLDQAYDIPNQQGNLTQKINEIQDIAAEKYDDINHIINYEMRVMQEKLGFRGERPQIYQQTALFVAVIQLIIATFLSMLISQTTFLGQAWTFIPWIQYLFILIYLFTIFSIQCFSEKIQETRYNFGICCIHAVSKIVLIVFISIWLFDIRVEIFLVALVAIQGYITLKIYIPTQKNEEFDLKVKNLWKKMTIFQLCVSIFLMYFTRSTYIVGLLVFVSTLLIGIYTILCLQRFKEYSYFSFNSNDLYLGALQLEADMFLPCLLIAFQQRNITQSPSQNSTINKSEKEKDNKRQDSEQRIAVQSIKSIAD</sequence>
<evidence type="ECO:0000313" key="4">
    <source>
        <dbReference type="Proteomes" id="UP000688137"/>
    </source>
</evidence>
<protein>
    <recommendedName>
        <fullName evidence="5">Transmembrane protein</fullName>
    </recommendedName>
</protein>
<feature type="region of interest" description="Disordered" evidence="1">
    <location>
        <begin position="286"/>
        <end position="309"/>
    </location>
</feature>
<feature type="transmembrane region" description="Helical" evidence="2">
    <location>
        <begin position="222"/>
        <end position="242"/>
    </location>
</feature>
<evidence type="ECO:0008006" key="5">
    <source>
        <dbReference type="Google" id="ProtNLM"/>
    </source>
</evidence>
<feature type="compositionally biased region" description="Basic and acidic residues" evidence="1">
    <location>
        <begin position="295"/>
        <end position="309"/>
    </location>
</feature>
<evidence type="ECO:0000256" key="2">
    <source>
        <dbReference type="SAM" id="Phobius"/>
    </source>
</evidence>
<feature type="transmembrane region" description="Helical" evidence="2">
    <location>
        <begin position="135"/>
        <end position="159"/>
    </location>
</feature>
<evidence type="ECO:0000256" key="1">
    <source>
        <dbReference type="SAM" id="MobiDB-lite"/>
    </source>
</evidence>
<keyword evidence="2" id="KW-1133">Transmembrane helix</keyword>
<keyword evidence="4" id="KW-1185">Reference proteome</keyword>
<proteinExistence type="predicted"/>
<dbReference type="Proteomes" id="UP000688137">
    <property type="component" value="Unassembled WGS sequence"/>
</dbReference>
<reference evidence="3" key="1">
    <citation type="submission" date="2021-01" db="EMBL/GenBank/DDBJ databases">
        <authorList>
            <consortium name="Genoscope - CEA"/>
            <person name="William W."/>
        </authorList>
    </citation>
    <scope>NUCLEOTIDE SEQUENCE</scope>
</reference>
<feature type="transmembrane region" description="Helical" evidence="2">
    <location>
        <begin position="165"/>
        <end position="183"/>
    </location>
</feature>
<dbReference type="OMA" id="KKMTIFQ"/>
<keyword evidence="2" id="KW-0472">Membrane</keyword>
<name>A0A8S1JZ49_PARPR</name>
<feature type="transmembrane region" description="Helical" evidence="2">
    <location>
        <begin position="198"/>
        <end position="216"/>
    </location>
</feature>
<dbReference type="EMBL" id="CAJJDM010000002">
    <property type="protein sequence ID" value="CAD8043468.1"/>
    <property type="molecule type" value="Genomic_DNA"/>
</dbReference>
<dbReference type="AlphaFoldDB" id="A0A8S1JZ49"/>
<comment type="caution">
    <text evidence="3">The sequence shown here is derived from an EMBL/GenBank/DDBJ whole genome shotgun (WGS) entry which is preliminary data.</text>
</comment>
<keyword evidence="2" id="KW-0812">Transmembrane</keyword>